<reference evidence="1 2" key="1">
    <citation type="journal article" date="2020" name="Int. J. Syst. Evol. Microbiol.">
        <title>Reclassification of Streptomyces castelarensis and Streptomyces sporoclivatus as later heterotypic synonyms of Streptomyces antimycoticus.</title>
        <authorList>
            <person name="Komaki H."/>
            <person name="Tamura T."/>
        </authorList>
    </citation>
    <scope>NUCLEOTIDE SEQUENCE [LARGE SCALE GENOMIC DNA]</scope>
    <source>
        <strain evidence="1 2">NBRC 13459</strain>
    </source>
</reference>
<evidence type="ECO:0000313" key="1">
    <source>
        <dbReference type="EMBL" id="GDY55175.1"/>
    </source>
</evidence>
<accession>A0A4D4L1X3</accession>
<name>A0A4D4L1X3_STRVO</name>
<dbReference type="Proteomes" id="UP000301309">
    <property type="component" value="Unassembled WGS sequence"/>
</dbReference>
<sequence>MWCGVVVEFSAGEGDPFGEAEQAEPRCRWLCGLRGGRGVADADVESVARCSLEGDVHVCARGVFGGVGQSFLDDPVAGSSDDVGRCARHGGERDDADGSWARASATWIDPPTVHQGGPQRLWTVLERIRHRLNAEGGLPIYGSRVHITPDGVCHFTRGKWSASYG</sequence>
<organism evidence="1 2">
    <name type="scientific">Streptomyces violaceusniger</name>
    <dbReference type="NCBI Taxonomy" id="68280"/>
    <lineage>
        <taxon>Bacteria</taxon>
        <taxon>Bacillati</taxon>
        <taxon>Actinomycetota</taxon>
        <taxon>Actinomycetes</taxon>
        <taxon>Kitasatosporales</taxon>
        <taxon>Streptomycetaceae</taxon>
        <taxon>Streptomyces</taxon>
        <taxon>Streptomyces violaceusniger group</taxon>
    </lineage>
</organism>
<keyword evidence="2" id="KW-1185">Reference proteome</keyword>
<dbReference type="AlphaFoldDB" id="A0A4D4L1X3"/>
<gene>
    <name evidence="1" type="ORF">SVIO_057980</name>
</gene>
<dbReference type="EMBL" id="BJHW01000001">
    <property type="protein sequence ID" value="GDY55175.1"/>
    <property type="molecule type" value="Genomic_DNA"/>
</dbReference>
<proteinExistence type="predicted"/>
<protein>
    <submittedName>
        <fullName evidence="1">Uncharacterized protein</fullName>
    </submittedName>
</protein>
<comment type="caution">
    <text evidence="1">The sequence shown here is derived from an EMBL/GenBank/DDBJ whole genome shotgun (WGS) entry which is preliminary data.</text>
</comment>
<evidence type="ECO:0000313" key="2">
    <source>
        <dbReference type="Proteomes" id="UP000301309"/>
    </source>
</evidence>